<dbReference type="Proteomes" id="UP001171165">
    <property type="component" value="Unassembled WGS sequence"/>
</dbReference>
<name>A0AAN3YWS3_PROMI</name>
<comment type="caution">
    <text evidence="1">The sequence shown here is derived from an EMBL/GenBank/DDBJ whole genome shotgun (WGS) entry which is preliminary data.</text>
</comment>
<organism evidence="1 2">
    <name type="scientific">Proteus mirabilis</name>
    <dbReference type="NCBI Taxonomy" id="584"/>
    <lineage>
        <taxon>Bacteria</taxon>
        <taxon>Pseudomonadati</taxon>
        <taxon>Pseudomonadota</taxon>
        <taxon>Gammaproteobacteria</taxon>
        <taxon>Enterobacterales</taxon>
        <taxon>Morganellaceae</taxon>
        <taxon>Proteus</taxon>
    </lineage>
</organism>
<dbReference type="InterPro" id="IPR013321">
    <property type="entry name" value="Arc_rbn_hlx_hlx"/>
</dbReference>
<dbReference type="GO" id="GO:0006355">
    <property type="term" value="P:regulation of DNA-templated transcription"/>
    <property type="evidence" value="ECO:0007669"/>
    <property type="project" value="InterPro"/>
</dbReference>
<evidence type="ECO:0008006" key="3">
    <source>
        <dbReference type="Google" id="ProtNLM"/>
    </source>
</evidence>
<dbReference type="Gene3D" id="1.10.1220.10">
    <property type="entry name" value="Met repressor-like"/>
    <property type="match status" value="1"/>
</dbReference>
<dbReference type="RefSeq" id="WP_017827422.1">
    <property type="nucleotide sequence ID" value="NZ_BGKV01000007.1"/>
</dbReference>
<dbReference type="AlphaFoldDB" id="A0AAN3YWS3"/>
<proteinExistence type="predicted"/>
<reference evidence="1" key="1">
    <citation type="submission" date="2023-06" db="EMBL/GenBank/DDBJ databases">
        <authorList>
            <consortium name="Clinical and Environmental Microbiology Branch: Whole genome sequencing antimicrobial resistance pathogens in the healthcare setting"/>
        </authorList>
    </citation>
    <scope>NUCLEOTIDE SEQUENCE</scope>
    <source>
        <strain evidence="1">Microbial</strain>
    </source>
</reference>
<gene>
    <name evidence="1" type="ORF">PW210_003594</name>
</gene>
<dbReference type="GO" id="GO:0043565">
    <property type="term" value="F:sequence-specific DNA binding"/>
    <property type="evidence" value="ECO:0007669"/>
    <property type="project" value="UniProtKB-ARBA"/>
</dbReference>
<protein>
    <recommendedName>
        <fullName evidence="3">Arc family DNA-binding protein</fullName>
    </recommendedName>
</protein>
<dbReference type="EMBL" id="ABKSPD020000017">
    <property type="protein sequence ID" value="EKW9777720.1"/>
    <property type="molecule type" value="Genomic_DNA"/>
</dbReference>
<accession>A0AAN3YWS3</accession>
<sequence>MEKKNRIMPYPFRMKPDMRQWIDNVAENRRRSTQVQLEYILEVFREKVENGELEMP</sequence>
<evidence type="ECO:0000313" key="1">
    <source>
        <dbReference type="EMBL" id="EKW9777720.1"/>
    </source>
</evidence>
<evidence type="ECO:0000313" key="2">
    <source>
        <dbReference type="Proteomes" id="UP001171165"/>
    </source>
</evidence>